<reference evidence="1 2" key="1">
    <citation type="submission" date="2018-12" db="EMBL/GenBank/DDBJ databases">
        <title>Legionella sp,whole genome shotgun sequence.</title>
        <authorList>
            <person name="Wu H."/>
        </authorList>
    </citation>
    <scope>NUCLEOTIDE SEQUENCE [LARGE SCALE GENOMIC DNA]</scope>
    <source>
        <strain evidence="2">km714</strain>
    </source>
</reference>
<evidence type="ECO:0000313" key="2">
    <source>
        <dbReference type="Proteomes" id="UP000288012"/>
    </source>
</evidence>
<organism evidence="1 2">
    <name type="scientific">Legionella septentrionalis</name>
    <dbReference type="NCBI Taxonomy" id="2498109"/>
    <lineage>
        <taxon>Bacteria</taxon>
        <taxon>Pseudomonadati</taxon>
        <taxon>Pseudomonadota</taxon>
        <taxon>Gammaproteobacteria</taxon>
        <taxon>Legionellales</taxon>
        <taxon>Legionellaceae</taxon>
        <taxon>Legionella</taxon>
    </lineage>
</organism>
<evidence type="ECO:0000313" key="1">
    <source>
        <dbReference type="EMBL" id="RUQ85328.1"/>
    </source>
</evidence>
<keyword evidence="2" id="KW-1185">Reference proteome</keyword>
<dbReference type="AlphaFoldDB" id="A0A433JIY4"/>
<sequence>MKNQNQNNFPLEEQANELRQFLLKRLRKNNEEMTPVFIQEVVVYAADSYGEAKSAAIDKSTIDDPAPRLLAHIALLAELTNSIHQNSYCTLAENGEHVLKDDCLNKITRLSLNEFSLYTNQPLSQQQFKIICAGIEQISKKLLDNVHLLLSSFAVVNEQNEILNTALYVEGGLISKTRVISKSFASTVDVTYEQMKNFSQGVCYGGMKSLSDFVAGDNAATIPVTNSNFFEVRTKGNAVYLQSLELCLDHRFKRVKDSLISKLTRSSSDSQLLPKYVDQIISSNSISIHDDSLIVPLAWHVDPNYMNPIPLSLLNLDSGLLSAIQARQHPTLQLKNEGKLLQIINPAFGRDAILIRHNERQLTGFLPEILLLVEFENQKIIEERVDTLLINNSKDIELIRQCIEQKNADLFASIFQKYPKVNYVALIEQLAHKFDSAEKPQVKKWLYQEVMRNELKKNIYLNMETIMSAIQNGVDFNHRFNETSTFGENTFAYACVFQNPRLVSAFYEKNPHVNYIQAVENTVLQFSPSSQAFAKKWLYQEILTCEFEKEDGGDLAVILAALRAGINFFHPYKYALNLGERALLQAYICKEPRILQEISMQNPNLNYFAVIENALKDFSPLVKTMLRVWFYQEFLKIELKKTVNVNMELVLGLLAEELDFFEPYDQVLYLGEQALAQAFLCKDTNIISVMKAKYPNVDYAMVIPRIANSFGKFFATEVAHWLSQEIMKSNLLQIQFGIACQDEAQLLQQTMSLYQIYIQAMNVNSQKQTLETLCEAICTLIIRYRKYGDTDAAALIAQFTRVFDASLQARVKYRLCHEIIKDELKKTANADRVLLQTIVQLGIDFYYPYQGNSCIGEELIALVFTVRDSQLLATLMNHFSQVNWFTIVQKIGSQLVSPLGEEIKNWFAHEIILMELQKGRQADANRLRQALQFGINFFHPYCNTCLGVQLMAQACVSQDTELLRKIYTAYPRVDYAAMISHAVGLFDANAQNSANNWLWQMFTELNQNEPQGLHHYRFFHEPRGAFDGENSKNDMKSCTI</sequence>
<dbReference type="EMBL" id="RZGR01000017">
    <property type="protein sequence ID" value="RUQ85328.1"/>
    <property type="molecule type" value="Genomic_DNA"/>
</dbReference>
<dbReference type="RefSeq" id="WP_127057296.1">
    <property type="nucleotide sequence ID" value="NZ_RZGR01000017.1"/>
</dbReference>
<proteinExistence type="predicted"/>
<protein>
    <submittedName>
        <fullName evidence="1">Uncharacterized protein</fullName>
    </submittedName>
</protein>
<gene>
    <name evidence="1" type="ORF">EKM59_06725</name>
</gene>
<comment type="caution">
    <text evidence="1">The sequence shown here is derived from an EMBL/GenBank/DDBJ whole genome shotgun (WGS) entry which is preliminary data.</text>
</comment>
<accession>A0A433JIY4</accession>
<name>A0A433JIY4_9GAMM</name>
<dbReference type="Proteomes" id="UP000288012">
    <property type="component" value="Unassembled WGS sequence"/>
</dbReference>